<comment type="caution">
    <text evidence="2">The sequence shown here is derived from an EMBL/GenBank/DDBJ whole genome shotgun (WGS) entry which is preliminary data.</text>
</comment>
<reference evidence="2" key="1">
    <citation type="submission" date="2021-03" db="EMBL/GenBank/DDBJ databases">
        <title>Draft genome sequence of rust myrtle Austropuccinia psidii MF-1, a brazilian biotype.</title>
        <authorList>
            <person name="Quecine M.C."/>
            <person name="Pachon D.M.R."/>
            <person name="Bonatelli M.L."/>
            <person name="Correr F.H."/>
            <person name="Franceschini L.M."/>
            <person name="Leite T.F."/>
            <person name="Margarido G.R.A."/>
            <person name="Almeida C.A."/>
            <person name="Ferrarezi J.A."/>
            <person name="Labate C.A."/>
        </authorList>
    </citation>
    <scope>NUCLEOTIDE SEQUENCE</scope>
    <source>
        <strain evidence="2">MF-1</strain>
    </source>
</reference>
<keyword evidence="3" id="KW-1185">Reference proteome</keyword>
<dbReference type="AlphaFoldDB" id="A0A9Q3I002"/>
<evidence type="ECO:0008006" key="4">
    <source>
        <dbReference type="Google" id="ProtNLM"/>
    </source>
</evidence>
<dbReference type="Proteomes" id="UP000765509">
    <property type="component" value="Unassembled WGS sequence"/>
</dbReference>
<organism evidence="2 3">
    <name type="scientific">Austropuccinia psidii MF-1</name>
    <dbReference type="NCBI Taxonomy" id="1389203"/>
    <lineage>
        <taxon>Eukaryota</taxon>
        <taxon>Fungi</taxon>
        <taxon>Dikarya</taxon>
        <taxon>Basidiomycota</taxon>
        <taxon>Pucciniomycotina</taxon>
        <taxon>Pucciniomycetes</taxon>
        <taxon>Pucciniales</taxon>
        <taxon>Sphaerophragmiaceae</taxon>
        <taxon>Austropuccinia</taxon>
    </lineage>
</organism>
<evidence type="ECO:0000313" key="3">
    <source>
        <dbReference type="Proteomes" id="UP000765509"/>
    </source>
</evidence>
<dbReference type="OrthoDB" id="2664273at2759"/>
<accession>A0A9Q3I002</accession>
<gene>
    <name evidence="2" type="ORF">O181_062042</name>
</gene>
<feature type="region of interest" description="Disordered" evidence="1">
    <location>
        <begin position="1"/>
        <end position="27"/>
    </location>
</feature>
<feature type="compositionally biased region" description="Polar residues" evidence="1">
    <location>
        <begin position="1"/>
        <end position="21"/>
    </location>
</feature>
<evidence type="ECO:0000313" key="2">
    <source>
        <dbReference type="EMBL" id="MBW0522327.1"/>
    </source>
</evidence>
<name>A0A9Q3I002_9BASI</name>
<proteinExistence type="predicted"/>
<protein>
    <recommendedName>
        <fullName evidence="4">DUF4939 domain-containing protein</fullName>
    </recommendedName>
</protein>
<evidence type="ECO:0000256" key="1">
    <source>
        <dbReference type="SAM" id="MobiDB-lite"/>
    </source>
</evidence>
<dbReference type="EMBL" id="AVOT02029484">
    <property type="protein sequence ID" value="MBW0522327.1"/>
    <property type="molecule type" value="Genomic_DNA"/>
</dbReference>
<sequence>MKQMTQTMAHLQEASTPQEFKNPSMKAQDCFNGTQPFKFRSLIQSSQIIFHNDQEHLSEDKKKALYATSFLICRAEKWIEPYLSNLTNQDPRYLLNS</sequence>